<accession>A0AAD9H5R2</accession>
<proteinExistence type="predicted"/>
<keyword evidence="3" id="KW-1185">Reference proteome</keyword>
<dbReference type="Proteomes" id="UP001232148">
    <property type="component" value="Unassembled WGS sequence"/>
</dbReference>
<comment type="caution">
    <text evidence="2">The sequence shown here is derived from an EMBL/GenBank/DDBJ whole genome shotgun (WGS) entry which is preliminary data.</text>
</comment>
<name>A0AAD9H5R2_9PEZI</name>
<evidence type="ECO:0000256" key="1">
    <source>
        <dbReference type="SAM" id="MobiDB-lite"/>
    </source>
</evidence>
<evidence type="ECO:0000313" key="3">
    <source>
        <dbReference type="Proteomes" id="UP001232148"/>
    </source>
</evidence>
<protein>
    <submittedName>
        <fullName evidence="2">Uncharacterized protein</fullName>
    </submittedName>
</protein>
<dbReference type="AlphaFoldDB" id="A0AAD9H5R2"/>
<feature type="compositionally biased region" description="Basic and acidic residues" evidence="1">
    <location>
        <begin position="9"/>
        <end position="19"/>
    </location>
</feature>
<reference evidence="2" key="1">
    <citation type="submission" date="2021-06" db="EMBL/GenBank/DDBJ databases">
        <title>Comparative genomics, transcriptomics and evolutionary studies reveal genomic signatures of adaptation to plant cell wall in hemibiotrophic fungi.</title>
        <authorList>
            <consortium name="DOE Joint Genome Institute"/>
            <person name="Baroncelli R."/>
            <person name="Diaz J.F."/>
            <person name="Benocci T."/>
            <person name="Peng M."/>
            <person name="Battaglia E."/>
            <person name="Haridas S."/>
            <person name="Andreopoulos W."/>
            <person name="Labutti K."/>
            <person name="Pangilinan J."/>
            <person name="Floch G.L."/>
            <person name="Makela M.R."/>
            <person name="Henrissat B."/>
            <person name="Grigoriev I.V."/>
            <person name="Crouch J.A."/>
            <person name="De Vries R.P."/>
            <person name="Sukno S.A."/>
            <person name="Thon M.R."/>
        </authorList>
    </citation>
    <scope>NUCLEOTIDE SEQUENCE</scope>
    <source>
        <strain evidence="2">MAFF235873</strain>
    </source>
</reference>
<evidence type="ECO:0000313" key="2">
    <source>
        <dbReference type="EMBL" id="KAK2022326.1"/>
    </source>
</evidence>
<feature type="region of interest" description="Disordered" evidence="1">
    <location>
        <begin position="1"/>
        <end position="87"/>
    </location>
</feature>
<organism evidence="2 3">
    <name type="scientific">Colletotrichum zoysiae</name>
    <dbReference type="NCBI Taxonomy" id="1216348"/>
    <lineage>
        <taxon>Eukaryota</taxon>
        <taxon>Fungi</taxon>
        <taxon>Dikarya</taxon>
        <taxon>Ascomycota</taxon>
        <taxon>Pezizomycotina</taxon>
        <taxon>Sordariomycetes</taxon>
        <taxon>Hypocreomycetidae</taxon>
        <taxon>Glomerellales</taxon>
        <taxon>Glomerellaceae</taxon>
        <taxon>Colletotrichum</taxon>
        <taxon>Colletotrichum graminicola species complex</taxon>
    </lineage>
</organism>
<dbReference type="EMBL" id="MU843048">
    <property type="protein sequence ID" value="KAK2022326.1"/>
    <property type="molecule type" value="Genomic_DNA"/>
</dbReference>
<gene>
    <name evidence="2" type="ORF">LX32DRAFT_201619</name>
</gene>
<sequence>MFALPSRRANNDERPRHLDVSLASHAAASRSPLAVRRACGPALLNSPHTPHARQAAPIAGRRHPLAGGVSGTRPRPERASPPPRPSYGLTTRALMYVYKAQHVCGFQKRHSITELSDHPIAPFGWLCSRESKFNLDHRGHILRCFIGWMYYYYVYAVIRQASQ</sequence>